<dbReference type="OrthoDB" id="191706at2759"/>
<keyword evidence="4 6" id="KW-1133">Transmembrane helix</keyword>
<sequence>MSCLKPGLGYLPMFWSLFAGIALAICYTIATSRGHIYPYVPAISDTGLKIPENALFSESFNFIAYSVLVLMVIRYFQVREILATGTVEELKGNTLQKLNQGSIVLGSLSAFGATLVGNFKSEREHHAMMVVHDIGSICLFSGGTFYFWAQTIITYNFAKAGYNTMCMFGVRLFLTILTSICGLTFFLAEIPAYKAFIRSGTKNSIQQWKPENAGYALHVLSNVCEWVGTSCFAILVSTFFKEFQKISLSVHCSLDGYSSLSVEKYSTFGRINSETGDDSDQ</sequence>
<name>A0A6P8H486_ACTTE</name>
<dbReference type="GeneID" id="116287811"/>
<feature type="transmembrane region" description="Helical" evidence="6">
    <location>
        <begin position="98"/>
        <end position="117"/>
    </location>
</feature>
<feature type="domain" description="CWH43-like N-terminal" evidence="7">
    <location>
        <begin position="9"/>
        <end position="246"/>
    </location>
</feature>
<dbReference type="InParanoid" id="A0A6P8H486"/>
<gene>
    <name evidence="9" type="primary">LOC116287811</name>
</gene>
<reference evidence="9" key="1">
    <citation type="submission" date="2025-08" db="UniProtKB">
        <authorList>
            <consortium name="RefSeq"/>
        </authorList>
    </citation>
    <scope>IDENTIFICATION</scope>
    <source>
        <tissue evidence="9">Tentacle</tissue>
    </source>
</reference>
<dbReference type="PANTHER" id="PTHR21324">
    <property type="entry name" value="FASTING-INDUCIBLE INTEGRAL MEMBRANE PROTEIN TM6P1-RELATED"/>
    <property type="match status" value="1"/>
</dbReference>
<dbReference type="InterPro" id="IPR019402">
    <property type="entry name" value="CWH43_N"/>
</dbReference>
<keyword evidence="5 6" id="KW-0472">Membrane</keyword>
<dbReference type="AlphaFoldDB" id="A0A6P8H486"/>
<comment type="subcellular location">
    <subcellularLocation>
        <location evidence="1">Endomembrane system</location>
        <topology evidence="1">Multi-pass membrane protein</topology>
    </subcellularLocation>
</comment>
<dbReference type="RefSeq" id="XP_031550368.1">
    <property type="nucleotide sequence ID" value="XM_031694508.1"/>
</dbReference>
<comment type="similarity">
    <text evidence="2">Belongs to the DRAM/TMEM150 family.</text>
</comment>
<evidence type="ECO:0000256" key="5">
    <source>
        <dbReference type="ARBA" id="ARBA00023136"/>
    </source>
</evidence>
<feature type="transmembrane region" description="Helical" evidence="6">
    <location>
        <begin position="168"/>
        <end position="188"/>
    </location>
</feature>
<keyword evidence="8" id="KW-1185">Reference proteome</keyword>
<dbReference type="KEGG" id="aten:116287811"/>
<evidence type="ECO:0000256" key="2">
    <source>
        <dbReference type="ARBA" id="ARBA00006565"/>
    </source>
</evidence>
<evidence type="ECO:0000256" key="4">
    <source>
        <dbReference type="ARBA" id="ARBA00022989"/>
    </source>
</evidence>
<evidence type="ECO:0000313" key="9">
    <source>
        <dbReference type="RefSeq" id="XP_031550368.1"/>
    </source>
</evidence>
<dbReference type="InterPro" id="IPR050911">
    <property type="entry name" value="DRAM/TMEM150_Autophagy_Mod"/>
</dbReference>
<evidence type="ECO:0000256" key="3">
    <source>
        <dbReference type="ARBA" id="ARBA00022692"/>
    </source>
</evidence>
<evidence type="ECO:0000256" key="6">
    <source>
        <dbReference type="SAM" id="Phobius"/>
    </source>
</evidence>
<protein>
    <submittedName>
        <fullName evidence="9">DNA damage-regulated autophagy modulator protein 2-like</fullName>
    </submittedName>
</protein>
<evidence type="ECO:0000259" key="7">
    <source>
        <dbReference type="Pfam" id="PF10277"/>
    </source>
</evidence>
<feature type="transmembrane region" description="Helical" evidence="6">
    <location>
        <begin position="129"/>
        <end position="148"/>
    </location>
</feature>
<organism evidence="8 9">
    <name type="scientific">Actinia tenebrosa</name>
    <name type="common">Australian red waratah sea anemone</name>
    <dbReference type="NCBI Taxonomy" id="6105"/>
    <lineage>
        <taxon>Eukaryota</taxon>
        <taxon>Metazoa</taxon>
        <taxon>Cnidaria</taxon>
        <taxon>Anthozoa</taxon>
        <taxon>Hexacorallia</taxon>
        <taxon>Actiniaria</taxon>
        <taxon>Actiniidae</taxon>
        <taxon>Actinia</taxon>
    </lineage>
</organism>
<dbReference type="GO" id="GO:0012505">
    <property type="term" value="C:endomembrane system"/>
    <property type="evidence" value="ECO:0007669"/>
    <property type="project" value="UniProtKB-SubCell"/>
</dbReference>
<accession>A0A6P8H486</accession>
<evidence type="ECO:0000313" key="8">
    <source>
        <dbReference type="Proteomes" id="UP000515163"/>
    </source>
</evidence>
<dbReference type="PANTHER" id="PTHR21324:SF2">
    <property type="entry name" value="EG:22E5.9 PROTEIN"/>
    <property type="match status" value="1"/>
</dbReference>
<keyword evidence="3 6" id="KW-0812">Transmembrane</keyword>
<dbReference type="Proteomes" id="UP000515163">
    <property type="component" value="Unplaced"/>
</dbReference>
<feature type="transmembrane region" description="Helical" evidence="6">
    <location>
        <begin position="12"/>
        <end position="30"/>
    </location>
</feature>
<dbReference type="Pfam" id="PF10277">
    <property type="entry name" value="Frag1"/>
    <property type="match status" value="1"/>
</dbReference>
<evidence type="ECO:0000256" key="1">
    <source>
        <dbReference type="ARBA" id="ARBA00004127"/>
    </source>
</evidence>
<proteinExistence type="inferred from homology"/>
<feature type="transmembrane region" description="Helical" evidence="6">
    <location>
        <begin position="59"/>
        <end position="78"/>
    </location>
</feature>